<name>A0A1K9Z6X9_9GAMM</name>
<dbReference type="InterPro" id="IPR004570">
    <property type="entry name" value="Phosphatidylglycerol_P_synth"/>
</dbReference>
<dbReference type="InterPro" id="IPR050324">
    <property type="entry name" value="CDP-alcohol_PTase-I"/>
</dbReference>
<evidence type="ECO:0000256" key="16">
    <source>
        <dbReference type="RuleBase" id="RU003750"/>
    </source>
</evidence>
<dbReference type="Gene3D" id="1.20.120.1760">
    <property type="match status" value="1"/>
</dbReference>
<dbReference type="Pfam" id="PF01066">
    <property type="entry name" value="CDP-OH_P_transf"/>
    <property type="match status" value="1"/>
</dbReference>
<evidence type="ECO:0000256" key="8">
    <source>
        <dbReference type="ARBA" id="ARBA00022692"/>
    </source>
</evidence>
<evidence type="ECO:0000256" key="7">
    <source>
        <dbReference type="ARBA" id="ARBA00022679"/>
    </source>
</evidence>
<dbReference type="InterPro" id="IPR048254">
    <property type="entry name" value="CDP_ALCOHOL_P_TRANSF_CS"/>
</dbReference>
<dbReference type="GO" id="GO:0046474">
    <property type="term" value="P:glycerophospholipid biosynthetic process"/>
    <property type="evidence" value="ECO:0007669"/>
    <property type="project" value="TreeGrafter"/>
</dbReference>
<dbReference type="EMBL" id="FPLD01000051">
    <property type="protein sequence ID" value="SGY94649.1"/>
    <property type="molecule type" value="Genomic_DNA"/>
</dbReference>
<dbReference type="EC" id="2.7.8.5" evidence="4 15"/>
<sequence length="192" mass="21505">MKNIPNILTLFRVILIPFFVLAFYLPIENSFYIAAWIFFVAGATDYLDGYLARRWDVSSKLGAFLDPVADKIMVITALVMVAGDHDRIAATVGEHSALWIMIPTLIMIGRELAISGLREWMADLGKRANVAVGNAGKWKTSFQMMALGGFVWQQGPWMVYLAYIVFYVAMVLTVVSMVQYFSAAWGELTSED</sequence>
<feature type="transmembrane region" description="Helical" evidence="17">
    <location>
        <begin position="160"/>
        <end position="182"/>
    </location>
</feature>
<dbReference type="GO" id="GO:0005886">
    <property type="term" value="C:plasma membrane"/>
    <property type="evidence" value="ECO:0007669"/>
    <property type="project" value="TreeGrafter"/>
</dbReference>
<dbReference type="AlphaFoldDB" id="A0A1K9Z6X9"/>
<dbReference type="RefSeq" id="WP_045111378.1">
    <property type="nucleotide sequence ID" value="NZ_CAWQZC010000118.1"/>
</dbReference>
<comment type="subcellular location">
    <subcellularLocation>
        <location evidence="1">Membrane</location>
        <topology evidence="1">Multi-pass membrane protein</topology>
    </subcellularLocation>
</comment>
<keyword evidence="10" id="KW-0443">Lipid metabolism</keyword>
<keyword evidence="9 17" id="KW-1133">Transmembrane helix</keyword>
<evidence type="ECO:0000313" key="20">
    <source>
        <dbReference type="Proteomes" id="UP000182660"/>
    </source>
</evidence>
<evidence type="ECO:0000256" key="10">
    <source>
        <dbReference type="ARBA" id="ARBA00023098"/>
    </source>
</evidence>
<feature type="transmembrane region" description="Helical" evidence="17">
    <location>
        <begin position="31"/>
        <end position="51"/>
    </location>
</feature>
<dbReference type="Proteomes" id="UP000182660">
    <property type="component" value="Unassembled WGS sequence"/>
</dbReference>
<feature type="transmembrane region" description="Helical" evidence="17">
    <location>
        <begin position="7"/>
        <end position="25"/>
    </location>
</feature>
<evidence type="ECO:0000256" key="14">
    <source>
        <dbReference type="ARBA" id="ARBA00048586"/>
    </source>
</evidence>
<organism evidence="19 21">
    <name type="scientific">Moritella viscosa</name>
    <dbReference type="NCBI Taxonomy" id="80854"/>
    <lineage>
        <taxon>Bacteria</taxon>
        <taxon>Pseudomonadati</taxon>
        <taxon>Pseudomonadota</taxon>
        <taxon>Gammaproteobacteria</taxon>
        <taxon>Alteromonadales</taxon>
        <taxon>Moritellaceae</taxon>
        <taxon>Moritella</taxon>
    </lineage>
</organism>
<evidence type="ECO:0000256" key="12">
    <source>
        <dbReference type="ARBA" id="ARBA00023209"/>
    </source>
</evidence>
<evidence type="ECO:0000256" key="1">
    <source>
        <dbReference type="ARBA" id="ARBA00004141"/>
    </source>
</evidence>
<comment type="catalytic activity">
    <reaction evidence="14">
        <text>a CDP-1,2-diacyl-sn-glycerol + sn-glycerol 3-phosphate = a 1,2-diacyl-sn-glycero-3-phospho-(1'-sn-glycero-3'-phosphate) + CMP + H(+)</text>
        <dbReference type="Rhea" id="RHEA:12593"/>
        <dbReference type="ChEBI" id="CHEBI:15378"/>
        <dbReference type="ChEBI" id="CHEBI:57597"/>
        <dbReference type="ChEBI" id="CHEBI:58332"/>
        <dbReference type="ChEBI" id="CHEBI:60110"/>
        <dbReference type="ChEBI" id="CHEBI:60377"/>
        <dbReference type="EC" id="2.7.8.5"/>
    </reaction>
</comment>
<evidence type="ECO:0000256" key="4">
    <source>
        <dbReference type="ARBA" id="ARBA00013170"/>
    </source>
</evidence>
<dbReference type="PANTHER" id="PTHR14269:SF62">
    <property type="entry name" value="CDP-DIACYLGLYCEROL--GLYCEROL-3-PHOSPHATE 3-PHOSPHATIDYLTRANSFERASE 1, CHLOROPLASTIC"/>
    <property type="match status" value="1"/>
</dbReference>
<keyword evidence="7 16" id="KW-0808">Transferase</keyword>
<evidence type="ECO:0000256" key="13">
    <source>
        <dbReference type="ARBA" id="ARBA00023264"/>
    </source>
</evidence>
<dbReference type="PROSITE" id="PS00379">
    <property type="entry name" value="CDP_ALCOHOL_P_TRANSF"/>
    <property type="match status" value="1"/>
</dbReference>
<keyword evidence="11 17" id="KW-0472">Membrane</keyword>
<dbReference type="InterPro" id="IPR000462">
    <property type="entry name" value="CDP-OH_P_trans"/>
</dbReference>
<dbReference type="PANTHER" id="PTHR14269">
    <property type="entry name" value="CDP-DIACYLGLYCEROL--GLYCEROL-3-PHOSPHATE 3-PHOSPHATIDYLTRANSFERASE-RELATED"/>
    <property type="match status" value="1"/>
</dbReference>
<dbReference type="EMBL" id="FPLJ01000039">
    <property type="protein sequence ID" value="SGY88252.1"/>
    <property type="molecule type" value="Genomic_DNA"/>
</dbReference>
<dbReference type="Proteomes" id="UP000183794">
    <property type="component" value="Unassembled WGS sequence"/>
</dbReference>
<proteinExistence type="inferred from homology"/>
<accession>A0A1K9Z6X9</accession>
<evidence type="ECO:0000256" key="11">
    <source>
        <dbReference type="ARBA" id="ARBA00023136"/>
    </source>
</evidence>
<dbReference type="GO" id="GO:0008444">
    <property type="term" value="F:CDP-diacylglycerol-glycerol-3-phosphate 3-phosphatidyltransferase activity"/>
    <property type="evidence" value="ECO:0007669"/>
    <property type="project" value="UniProtKB-UniRule"/>
</dbReference>
<evidence type="ECO:0000313" key="19">
    <source>
        <dbReference type="EMBL" id="SGY94649.1"/>
    </source>
</evidence>
<evidence type="ECO:0000256" key="5">
    <source>
        <dbReference type="ARBA" id="ARBA00014944"/>
    </source>
</evidence>
<comment type="pathway">
    <text evidence="2">Phospholipid metabolism; phosphatidylglycerol biosynthesis; phosphatidylglycerol from CDP-diacylglycerol: step 1/2.</text>
</comment>
<keyword evidence="13" id="KW-1208">Phospholipid metabolism</keyword>
<dbReference type="OrthoDB" id="9796672at2"/>
<keyword evidence="8 17" id="KW-0812">Transmembrane</keyword>
<protein>
    <recommendedName>
        <fullName evidence="5 15">CDP-diacylglycerol--glycerol-3-phosphate 3-phosphatidyltransferase</fullName>
        <ecNumber evidence="4 15">2.7.8.5</ecNumber>
    </recommendedName>
</protein>
<evidence type="ECO:0000313" key="18">
    <source>
        <dbReference type="EMBL" id="SGY88252.1"/>
    </source>
</evidence>
<evidence type="ECO:0000256" key="9">
    <source>
        <dbReference type="ARBA" id="ARBA00022989"/>
    </source>
</evidence>
<evidence type="ECO:0000313" key="21">
    <source>
        <dbReference type="Proteomes" id="UP000183794"/>
    </source>
</evidence>
<comment type="similarity">
    <text evidence="3 16">Belongs to the CDP-alcohol phosphatidyltransferase class-I family.</text>
</comment>
<evidence type="ECO:0000256" key="6">
    <source>
        <dbReference type="ARBA" id="ARBA00022516"/>
    </source>
</evidence>
<dbReference type="InterPro" id="IPR043130">
    <property type="entry name" value="CDP-OH_PTrfase_TM_dom"/>
</dbReference>
<gene>
    <name evidence="18" type="ORF">MT2528_1474</name>
    <name evidence="19" type="ORF">NVI5450_1611</name>
</gene>
<evidence type="ECO:0000256" key="15">
    <source>
        <dbReference type="NCBIfam" id="TIGR00560"/>
    </source>
</evidence>
<evidence type="ECO:0000256" key="3">
    <source>
        <dbReference type="ARBA" id="ARBA00010441"/>
    </source>
</evidence>
<reference evidence="18 20" key="2">
    <citation type="submission" date="2016-11" db="EMBL/GenBank/DDBJ databases">
        <authorList>
            <person name="Klemetsen T."/>
        </authorList>
    </citation>
    <scope>NUCLEOTIDE SEQUENCE [LARGE SCALE GENOMIC DNA]</scope>
    <source>
        <strain evidence="18">MT 2528</strain>
    </source>
</reference>
<dbReference type="GeneID" id="61295356"/>
<reference evidence="19 21" key="1">
    <citation type="submission" date="2016-11" db="EMBL/GenBank/DDBJ databases">
        <authorList>
            <person name="Jaros S."/>
            <person name="Januszkiewicz K."/>
            <person name="Wedrychowicz H."/>
        </authorList>
    </citation>
    <scope>NUCLEOTIDE SEQUENCE [LARGE SCALE GENOMIC DNA]</scope>
    <source>
        <strain evidence="19">NVI 5450</strain>
    </source>
</reference>
<dbReference type="PIRSF" id="PIRSF000847">
    <property type="entry name" value="Phos_ph_gly_syn"/>
    <property type="match status" value="1"/>
</dbReference>
<keyword evidence="6" id="KW-0444">Lipid biosynthesis</keyword>
<evidence type="ECO:0000256" key="2">
    <source>
        <dbReference type="ARBA" id="ARBA00005042"/>
    </source>
</evidence>
<dbReference type="NCBIfam" id="TIGR00560">
    <property type="entry name" value="pgsA"/>
    <property type="match status" value="1"/>
</dbReference>
<keyword evidence="20" id="KW-1185">Reference proteome</keyword>
<keyword evidence="12" id="KW-0594">Phospholipid biosynthesis</keyword>
<evidence type="ECO:0000256" key="17">
    <source>
        <dbReference type="SAM" id="Phobius"/>
    </source>
</evidence>